<proteinExistence type="predicted"/>
<name>A0A4U2YL63_9BACI</name>
<keyword evidence="2" id="KW-1185">Reference proteome</keyword>
<dbReference type="EMBL" id="SZPU01000081">
    <property type="protein sequence ID" value="TKI61919.1"/>
    <property type="molecule type" value="Genomic_DNA"/>
</dbReference>
<comment type="caution">
    <text evidence="1">The sequence shown here is derived from an EMBL/GenBank/DDBJ whole genome shotgun (WGS) entry which is preliminary data.</text>
</comment>
<gene>
    <name evidence="1" type="ORF">FC756_19435</name>
</gene>
<dbReference type="Proteomes" id="UP000308744">
    <property type="component" value="Unassembled WGS sequence"/>
</dbReference>
<dbReference type="AlphaFoldDB" id="A0A4U2YL63"/>
<sequence length="59" mass="6864">MTRVYENSPIQHVALAPLHPYKRKSNPFYPMDEPTRKAFQKVDSINYWKTRGNEALGGN</sequence>
<evidence type="ECO:0000313" key="2">
    <source>
        <dbReference type="Proteomes" id="UP000308744"/>
    </source>
</evidence>
<evidence type="ECO:0000313" key="1">
    <source>
        <dbReference type="EMBL" id="TKI61919.1"/>
    </source>
</evidence>
<organism evidence="1 2">
    <name type="scientific">Lysinibacillus mangiferihumi</name>
    <dbReference type="NCBI Taxonomy" id="1130819"/>
    <lineage>
        <taxon>Bacteria</taxon>
        <taxon>Bacillati</taxon>
        <taxon>Bacillota</taxon>
        <taxon>Bacilli</taxon>
        <taxon>Bacillales</taxon>
        <taxon>Bacillaceae</taxon>
        <taxon>Lysinibacillus</taxon>
    </lineage>
</organism>
<accession>A0A4U2YL63</accession>
<reference evidence="1 2" key="1">
    <citation type="submission" date="2019-04" db="EMBL/GenBank/DDBJ databases">
        <title>Lysinibacillus genome sequencing.</title>
        <authorList>
            <person name="Dunlap C."/>
        </authorList>
    </citation>
    <scope>NUCLEOTIDE SEQUENCE [LARGE SCALE GENOMIC DNA]</scope>
    <source>
        <strain evidence="1 2">CCTCC AB 2010389</strain>
    </source>
</reference>
<protein>
    <submittedName>
        <fullName evidence="1">Uncharacterized protein</fullName>
    </submittedName>
</protein>